<name>A0A811QEF7_9POAL</name>
<dbReference type="OrthoDB" id="693153at2759"/>
<dbReference type="InterPro" id="IPR032675">
    <property type="entry name" value="LRR_dom_sf"/>
</dbReference>
<dbReference type="GO" id="GO:0098542">
    <property type="term" value="P:defense response to other organism"/>
    <property type="evidence" value="ECO:0007669"/>
    <property type="project" value="TreeGrafter"/>
</dbReference>
<accession>A0A811QEF7</accession>
<dbReference type="SUPFAM" id="SSF52540">
    <property type="entry name" value="P-loop containing nucleoside triphosphate hydrolases"/>
    <property type="match status" value="2"/>
</dbReference>
<evidence type="ECO:0000313" key="3">
    <source>
        <dbReference type="Proteomes" id="UP000604825"/>
    </source>
</evidence>
<gene>
    <name evidence="2" type="ORF">NCGR_LOCUS37742</name>
</gene>
<evidence type="ECO:0000259" key="1">
    <source>
        <dbReference type="Pfam" id="PF00931"/>
    </source>
</evidence>
<dbReference type="Pfam" id="PF00931">
    <property type="entry name" value="NB-ARC"/>
    <property type="match status" value="2"/>
</dbReference>
<dbReference type="AlphaFoldDB" id="A0A811QEF7"/>
<dbReference type="PANTHER" id="PTHR23155:SF1135">
    <property type="entry name" value="OS08G0246300 PROTEIN"/>
    <property type="match status" value="1"/>
</dbReference>
<dbReference type="InterPro" id="IPR027417">
    <property type="entry name" value="P-loop_NTPase"/>
</dbReference>
<reference evidence="2" key="1">
    <citation type="submission" date="2020-10" db="EMBL/GenBank/DDBJ databases">
        <authorList>
            <person name="Han B."/>
            <person name="Lu T."/>
            <person name="Zhao Q."/>
            <person name="Huang X."/>
            <person name="Zhao Y."/>
        </authorList>
    </citation>
    <scope>NUCLEOTIDE SEQUENCE</scope>
</reference>
<feature type="domain" description="NB-ARC" evidence="1">
    <location>
        <begin position="81"/>
        <end position="212"/>
    </location>
</feature>
<evidence type="ECO:0000313" key="2">
    <source>
        <dbReference type="EMBL" id="CAD6254134.1"/>
    </source>
</evidence>
<dbReference type="InterPro" id="IPR002182">
    <property type="entry name" value="NB-ARC"/>
</dbReference>
<organism evidence="2 3">
    <name type="scientific">Miscanthus lutarioriparius</name>
    <dbReference type="NCBI Taxonomy" id="422564"/>
    <lineage>
        <taxon>Eukaryota</taxon>
        <taxon>Viridiplantae</taxon>
        <taxon>Streptophyta</taxon>
        <taxon>Embryophyta</taxon>
        <taxon>Tracheophyta</taxon>
        <taxon>Spermatophyta</taxon>
        <taxon>Magnoliopsida</taxon>
        <taxon>Liliopsida</taxon>
        <taxon>Poales</taxon>
        <taxon>Poaceae</taxon>
        <taxon>PACMAD clade</taxon>
        <taxon>Panicoideae</taxon>
        <taxon>Andropogonodae</taxon>
        <taxon>Andropogoneae</taxon>
        <taxon>Saccharinae</taxon>
        <taxon>Miscanthus</taxon>
    </lineage>
</organism>
<dbReference type="EMBL" id="CAJGYO010000009">
    <property type="protein sequence ID" value="CAD6254134.1"/>
    <property type="molecule type" value="Genomic_DNA"/>
</dbReference>
<dbReference type="PANTHER" id="PTHR23155">
    <property type="entry name" value="DISEASE RESISTANCE PROTEIN RP"/>
    <property type="match status" value="1"/>
</dbReference>
<proteinExistence type="predicted"/>
<dbReference type="InterPro" id="IPR044974">
    <property type="entry name" value="Disease_R_plants"/>
</dbReference>
<dbReference type="SUPFAM" id="SSF52047">
    <property type="entry name" value="RNI-like"/>
    <property type="match status" value="1"/>
</dbReference>
<keyword evidence="3" id="KW-1185">Reference proteome</keyword>
<dbReference type="Gene3D" id="3.80.10.10">
    <property type="entry name" value="Ribonuclease Inhibitor"/>
    <property type="match status" value="1"/>
</dbReference>
<dbReference type="GO" id="GO:0043531">
    <property type="term" value="F:ADP binding"/>
    <property type="evidence" value="ECO:0007669"/>
    <property type="project" value="InterPro"/>
</dbReference>
<dbReference type="Proteomes" id="UP000604825">
    <property type="component" value="Unassembled WGS sequence"/>
</dbReference>
<sequence length="562" mass="63807">MLPPCLAASALPLDEVVTEIEQLKVRVEDLSRRNSRYSLISDSGSKPIMQQQTAPNTAFGTMVLGILVEARDTAKKQQGLGDLTQLLTKEQTDLGVISVWGTGSELGTTSIIRKAYQDPELCRKFECCGWVKLTQPFNPHEFLCSMRIEVMATMEGGLIEAFMDKVNENRYLVVLENMSTIGYWDTIRTYLPDRKNGSWVIVSKQQCEIASLCIGHLYQVWEGLQGDGDKSMESDRVVDNSNEISMQVDATHGTGLSYYRIPASKRKAASDWVKNFQLVERKSEMNQLGNYIAKAYVNGLQMMSVWGIAGVGKSALVRTMYFDKYGWVDVTYPFNLRDFSRSLLLDFYSDPVQDMGIRDPTQECHKIIEDNRCLVIDDLQSMEEWDLIQAALLSRPSRNNEGVIFNVKGLEDKAALKLFKKQVQRQKPSSPIKDSKDEELQELILKCGSLPKVGVKPMSLMGYGPVFGEWRSFFISDRMRLLRVLDLEDASGLKDEDLKQMMKLLCRLKYLSLRGCTEISRLPNSLGCLRQLETLEAHPHYITHQQEGHHIQMLVTNHWELG</sequence>
<dbReference type="Gene3D" id="3.40.50.300">
    <property type="entry name" value="P-loop containing nucleotide triphosphate hydrolases"/>
    <property type="match status" value="2"/>
</dbReference>
<protein>
    <recommendedName>
        <fullName evidence="1">NB-ARC domain-containing protein</fullName>
    </recommendedName>
</protein>
<feature type="domain" description="NB-ARC" evidence="1">
    <location>
        <begin position="297"/>
        <end position="397"/>
    </location>
</feature>
<comment type="caution">
    <text evidence="2">The sequence shown here is derived from an EMBL/GenBank/DDBJ whole genome shotgun (WGS) entry which is preliminary data.</text>
</comment>